<keyword evidence="2" id="KW-1185">Reference proteome</keyword>
<dbReference type="Pfam" id="PF01904">
    <property type="entry name" value="DUF72"/>
    <property type="match status" value="1"/>
</dbReference>
<evidence type="ECO:0000313" key="2">
    <source>
        <dbReference type="Proteomes" id="UP001236415"/>
    </source>
</evidence>
<dbReference type="Proteomes" id="UP001236415">
    <property type="component" value="Chromosome"/>
</dbReference>
<dbReference type="Gene3D" id="3.20.20.410">
    <property type="entry name" value="Protein of unknown function UPF0759"/>
    <property type="match status" value="1"/>
</dbReference>
<dbReference type="EMBL" id="CP127162">
    <property type="protein sequence ID" value="WIV18511.1"/>
    <property type="molecule type" value="Genomic_DNA"/>
</dbReference>
<dbReference type="SUPFAM" id="SSF117396">
    <property type="entry name" value="TM1631-like"/>
    <property type="match status" value="1"/>
</dbReference>
<dbReference type="InterPro" id="IPR036520">
    <property type="entry name" value="UPF0759_sf"/>
</dbReference>
<dbReference type="RefSeq" id="WP_285743935.1">
    <property type="nucleotide sequence ID" value="NZ_CP127162.1"/>
</dbReference>
<proteinExistence type="predicted"/>
<accession>A0ABY8X208</accession>
<reference evidence="1 2" key="1">
    <citation type="submission" date="2023-06" db="EMBL/GenBank/DDBJ databases">
        <title>Paenibacillus polygonum sp. nov., an endophytic bacterium, isolated from Polygonum lapathifolium L. in Nanji Wetland National Nature Reserve, South of Poyang Lake, Jiangxi Province, China.</title>
        <authorList>
            <person name="Yu Z."/>
        </authorList>
    </citation>
    <scope>NUCLEOTIDE SEQUENCE [LARGE SCALE GENOMIC DNA]</scope>
    <source>
        <strain evidence="1 2">C31</strain>
    </source>
</reference>
<dbReference type="PANTHER" id="PTHR30348:SF13">
    <property type="entry name" value="UPF0759 PROTEIN YUNF"/>
    <property type="match status" value="1"/>
</dbReference>
<protein>
    <submittedName>
        <fullName evidence="1">DUF72 domain-containing protein</fullName>
    </submittedName>
</protein>
<gene>
    <name evidence="1" type="ORF">QPK24_19380</name>
</gene>
<organism evidence="1 2">
    <name type="scientific">Paenibacillus polygoni</name>
    <dbReference type="NCBI Taxonomy" id="3050112"/>
    <lineage>
        <taxon>Bacteria</taxon>
        <taxon>Bacillati</taxon>
        <taxon>Bacillota</taxon>
        <taxon>Bacilli</taxon>
        <taxon>Bacillales</taxon>
        <taxon>Paenibacillaceae</taxon>
        <taxon>Paenibacillus</taxon>
    </lineage>
</organism>
<name>A0ABY8X208_9BACL</name>
<dbReference type="PANTHER" id="PTHR30348">
    <property type="entry name" value="UNCHARACTERIZED PROTEIN YECE"/>
    <property type="match status" value="1"/>
</dbReference>
<sequence length="292" mass="33476">MIHIGLTGWGDHDDLYLPGTKPKDKLAEYSAHFPIVEVDSSFYAVQPAARMAKWTEDTPEHFSFIVKAYQGMTGHLRGKPYFSDTESMYAAFNESLTPMIECGKLKAVLFQFPPWFDCTRDNVNTLREIKERMQGIPCALEFRHRSWFEGDMQDKTLAFMRREGWIHSICDEPDAGQGSVPTILSATDDDLSIIRFHGRNAAGWHQSGAPNWREVRYLYRYNEEELTDWKQKLDKLARQSKEICIVFNNNSGGDAAANAKQLMTLLGMTPQPLASDLVKQRQEEEPEQLELF</sequence>
<dbReference type="InterPro" id="IPR002763">
    <property type="entry name" value="DUF72"/>
</dbReference>
<evidence type="ECO:0000313" key="1">
    <source>
        <dbReference type="EMBL" id="WIV18511.1"/>
    </source>
</evidence>